<evidence type="ECO:0000313" key="2">
    <source>
        <dbReference type="EMBL" id="WBL35282.1"/>
    </source>
</evidence>
<feature type="domain" description="AB hydrolase-1" evidence="1">
    <location>
        <begin position="8"/>
        <end position="68"/>
    </location>
</feature>
<dbReference type="SUPFAM" id="SSF53474">
    <property type="entry name" value="alpha/beta-Hydrolases"/>
    <property type="match status" value="1"/>
</dbReference>
<reference evidence="2 3" key="1">
    <citation type="journal article" date="2023" name="ISME J.">
        <title>Thermophilic Dehalococcoidia with unusual traits shed light on an unexpected past.</title>
        <authorList>
            <person name="Palmer M."/>
            <person name="Covington J.K."/>
            <person name="Zhou E.M."/>
            <person name="Thomas S.C."/>
            <person name="Habib N."/>
            <person name="Seymour C.O."/>
            <person name="Lai D."/>
            <person name="Johnston J."/>
            <person name="Hashimi A."/>
            <person name="Jiao J.Y."/>
            <person name="Muok A.R."/>
            <person name="Liu L."/>
            <person name="Xian W.D."/>
            <person name="Zhi X.Y."/>
            <person name="Li M.M."/>
            <person name="Silva L.P."/>
            <person name="Bowen B.P."/>
            <person name="Louie K."/>
            <person name="Briegel A."/>
            <person name="Pett-Ridge J."/>
            <person name="Weber P.K."/>
            <person name="Tocheva E.I."/>
            <person name="Woyke T."/>
            <person name="Northen T.R."/>
            <person name="Mayali X."/>
            <person name="Li W.J."/>
            <person name="Hedlund B.P."/>
        </authorList>
    </citation>
    <scope>NUCLEOTIDE SEQUENCE [LARGE SCALE GENOMIC DNA]</scope>
    <source>
        <strain evidence="2 3">YIM 72310</strain>
    </source>
</reference>
<dbReference type="InterPro" id="IPR000073">
    <property type="entry name" value="AB_hydrolase_1"/>
</dbReference>
<dbReference type="EMBL" id="CP115149">
    <property type="protein sequence ID" value="WBL35282.1"/>
    <property type="molecule type" value="Genomic_DNA"/>
</dbReference>
<keyword evidence="2" id="KW-0378">Hydrolase</keyword>
<evidence type="ECO:0000259" key="1">
    <source>
        <dbReference type="Pfam" id="PF12697"/>
    </source>
</evidence>
<proteinExistence type="predicted"/>
<dbReference type="GO" id="GO:0016787">
    <property type="term" value="F:hydrolase activity"/>
    <property type="evidence" value="ECO:0007669"/>
    <property type="project" value="UniProtKB-KW"/>
</dbReference>
<dbReference type="RefSeq" id="WP_270055809.1">
    <property type="nucleotide sequence ID" value="NZ_CP115149.1"/>
</dbReference>
<name>A0ABY7M4N8_9CHLR</name>
<protein>
    <submittedName>
        <fullName evidence="2">Alpha/beta hydrolase</fullName>
    </submittedName>
</protein>
<organism evidence="2 3">
    <name type="scientific">Tepidiforma flava</name>
    <dbReference type="NCBI Taxonomy" id="3004094"/>
    <lineage>
        <taxon>Bacteria</taxon>
        <taxon>Bacillati</taxon>
        <taxon>Chloroflexota</taxon>
        <taxon>Tepidiformia</taxon>
        <taxon>Tepidiformales</taxon>
        <taxon>Tepidiformaceae</taxon>
        <taxon>Tepidiforma</taxon>
    </lineage>
</organism>
<keyword evidence="3" id="KW-1185">Reference proteome</keyword>
<dbReference type="InterPro" id="IPR029058">
    <property type="entry name" value="AB_hydrolase_fold"/>
</dbReference>
<sequence>MDPAVRTAPPKPPALDPWDAFNAMECPILIIRGAQSDVLSAETARKMLEANPRARLVEVPGVGHAPLLIEPEARKALESFLAEHR</sequence>
<accession>A0ABY7M4N8</accession>
<dbReference type="Pfam" id="PF12697">
    <property type="entry name" value="Abhydrolase_6"/>
    <property type="match status" value="1"/>
</dbReference>
<dbReference type="Proteomes" id="UP001212803">
    <property type="component" value="Chromosome"/>
</dbReference>
<evidence type="ECO:0000313" key="3">
    <source>
        <dbReference type="Proteomes" id="UP001212803"/>
    </source>
</evidence>
<dbReference type="Gene3D" id="3.40.50.1820">
    <property type="entry name" value="alpha/beta hydrolase"/>
    <property type="match status" value="1"/>
</dbReference>
<gene>
    <name evidence="2" type="ORF">O0235_10880</name>
</gene>